<dbReference type="Pfam" id="PF11316">
    <property type="entry name" value="Rhamno_transf"/>
    <property type="match status" value="1"/>
</dbReference>
<evidence type="ECO:0000313" key="2">
    <source>
        <dbReference type="Proteomes" id="UP000234433"/>
    </source>
</evidence>
<dbReference type="OrthoDB" id="4869844at2"/>
<organism evidence="1 2">
    <name type="scientific">Brevibacterium antiquum CNRZ 918</name>
    <dbReference type="NCBI Taxonomy" id="1255637"/>
    <lineage>
        <taxon>Bacteria</taxon>
        <taxon>Bacillati</taxon>
        <taxon>Actinomycetota</taxon>
        <taxon>Actinomycetes</taxon>
        <taxon>Micrococcales</taxon>
        <taxon>Brevibacteriaceae</taxon>
        <taxon>Brevibacterium</taxon>
    </lineage>
</organism>
<dbReference type="RefSeq" id="WP_101619187.1">
    <property type="nucleotide sequence ID" value="NZ_FXZD01000002.1"/>
</dbReference>
<evidence type="ECO:0000313" key="1">
    <source>
        <dbReference type="EMBL" id="SMX74585.1"/>
    </source>
</evidence>
<reference evidence="1 2" key="1">
    <citation type="submission" date="2017-03" db="EMBL/GenBank/DDBJ databases">
        <authorList>
            <person name="Afonso C.L."/>
            <person name="Miller P.J."/>
            <person name="Scott M.A."/>
            <person name="Spackman E."/>
            <person name="Goraichik I."/>
            <person name="Dimitrov K.M."/>
            <person name="Suarez D.L."/>
            <person name="Swayne D.E."/>
        </authorList>
    </citation>
    <scope>NUCLEOTIDE SEQUENCE [LARGE SCALE GENOMIC DNA]</scope>
    <source>
        <strain evidence="1 2">CNRZ 918</strain>
    </source>
</reference>
<accession>A0A2H1IHB6</accession>
<protein>
    <submittedName>
        <fullName evidence="1">Rhamnosyl transferase</fullName>
    </submittedName>
</protein>
<dbReference type="InterPro" id="IPR021466">
    <property type="entry name" value="Put_rhamnosyl_transferase"/>
</dbReference>
<sequence length="410" mass="46167">MESKNRVCIVGVTRFSLLLPGATQWNLSAQTETLESYRERLYDPERLDARLKIFTQLSLPQLAKGSRGSDYRHIVQHSSSLPSHYQVRLRELSQQYDFLEIVCSDEKHVHDQSVSAAFREIVPEQDRKYTSFAWFRLDDDDIVSDRYFDRIVPYVESESPGRVVSLGLGYSMIYSNGQLWDLRRDYRPKNSIGQLYICAFDESSDRLIEPPRGDHSIIDQFAPTLLDSRQPSFITVVHPMQDGRAHLDPDQALAAVEKEQGNKPIVAVEGLEAEFSQVRESDIVADFPLAPVMKEQSLSVEPIRESVGGNGDLVVEAQVTAAEVQTEGRVILGTRFAPGTRPPATGRWVEVDRDTLAVGFVVNAPKMKFRAHLLGVPAASELVEMSVWVSRSFEGSVDLDDLQVGMRQKQ</sequence>
<dbReference type="GO" id="GO:0016740">
    <property type="term" value="F:transferase activity"/>
    <property type="evidence" value="ECO:0007669"/>
    <property type="project" value="UniProtKB-KW"/>
</dbReference>
<name>A0A2H1IHB6_9MICO</name>
<keyword evidence="1" id="KW-0808">Transferase</keyword>
<gene>
    <name evidence="1" type="ORF">BANT918_00999</name>
</gene>
<dbReference type="Proteomes" id="UP000234433">
    <property type="component" value="Unassembled WGS sequence"/>
</dbReference>
<dbReference type="EMBL" id="FXZD01000002">
    <property type="protein sequence ID" value="SMX74585.1"/>
    <property type="molecule type" value="Genomic_DNA"/>
</dbReference>
<proteinExistence type="predicted"/>
<dbReference type="AlphaFoldDB" id="A0A2H1IHB6"/>